<proteinExistence type="predicted"/>
<dbReference type="PANTHER" id="PTHR45188">
    <property type="entry name" value="DNAJ PROTEIN P58IPK HOMOLOG"/>
    <property type="match status" value="1"/>
</dbReference>
<dbReference type="PANTHER" id="PTHR45188:SF2">
    <property type="entry name" value="DNAJ HOMOLOG SUBFAMILY C MEMBER 7"/>
    <property type="match status" value="1"/>
</dbReference>
<keyword evidence="2 4" id="KW-0802">TPR repeat</keyword>
<dbReference type="EMBL" id="JANEYF010003759">
    <property type="protein sequence ID" value="KAJ8934201.1"/>
    <property type="molecule type" value="Genomic_DNA"/>
</dbReference>
<dbReference type="PROSITE" id="PS50005">
    <property type="entry name" value="TPR"/>
    <property type="match status" value="3"/>
</dbReference>
<evidence type="ECO:0000256" key="3">
    <source>
        <dbReference type="ARBA" id="ARBA00023186"/>
    </source>
</evidence>
<dbReference type="SMART" id="SM00028">
    <property type="entry name" value="TPR"/>
    <property type="match status" value="9"/>
</dbReference>
<feature type="repeat" description="TPR" evidence="4">
    <location>
        <begin position="4"/>
        <end position="37"/>
    </location>
</feature>
<evidence type="ECO:0000313" key="6">
    <source>
        <dbReference type="Proteomes" id="UP001162156"/>
    </source>
</evidence>
<comment type="caution">
    <text evidence="5">The sequence shown here is derived from an EMBL/GenBank/DDBJ whole genome shotgun (WGS) entry which is preliminary data.</text>
</comment>
<organism evidence="5 6">
    <name type="scientific">Rhamnusium bicolor</name>
    <dbReference type="NCBI Taxonomy" id="1586634"/>
    <lineage>
        <taxon>Eukaryota</taxon>
        <taxon>Metazoa</taxon>
        <taxon>Ecdysozoa</taxon>
        <taxon>Arthropoda</taxon>
        <taxon>Hexapoda</taxon>
        <taxon>Insecta</taxon>
        <taxon>Pterygota</taxon>
        <taxon>Neoptera</taxon>
        <taxon>Endopterygota</taxon>
        <taxon>Coleoptera</taxon>
        <taxon>Polyphaga</taxon>
        <taxon>Cucujiformia</taxon>
        <taxon>Chrysomeloidea</taxon>
        <taxon>Cerambycidae</taxon>
        <taxon>Lepturinae</taxon>
        <taxon>Rhagiini</taxon>
        <taxon>Rhamnusium</taxon>
    </lineage>
</organism>
<dbReference type="Pfam" id="PF13181">
    <property type="entry name" value="TPR_8"/>
    <property type="match status" value="1"/>
</dbReference>
<keyword evidence="6" id="KW-1185">Reference proteome</keyword>
<dbReference type="Proteomes" id="UP001162156">
    <property type="component" value="Unassembled WGS sequence"/>
</dbReference>
<evidence type="ECO:0000313" key="5">
    <source>
        <dbReference type="EMBL" id="KAJ8934201.1"/>
    </source>
</evidence>
<evidence type="ECO:0000256" key="4">
    <source>
        <dbReference type="PROSITE-ProRule" id="PRU00339"/>
    </source>
</evidence>
<keyword evidence="1" id="KW-0677">Repeat</keyword>
<gene>
    <name evidence="5" type="ORF">NQ314_013518</name>
</gene>
<name>A0AAV8X607_9CUCU</name>
<reference evidence="5" key="1">
    <citation type="journal article" date="2023" name="Insect Mol. Biol.">
        <title>Genome sequencing provides insights into the evolution of gene families encoding plant cell wall-degrading enzymes in longhorned beetles.</title>
        <authorList>
            <person name="Shin N.R."/>
            <person name="Okamura Y."/>
            <person name="Kirsch R."/>
            <person name="Pauchet Y."/>
        </authorList>
    </citation>
    <scope>NUCLEOTIDE SEQUENCE</scope>
    <source>
        <strain evidence="5">RBIC_L_NR</strain>
    </source>
</reference>
<keyword evidence="3" id="KW-0143">Chaperone</keyword>
<evidence type="ECO:0000256" key="1">
    <source>
        <dbReference type="ARBA" id="ARBA00022737"/>
    </source>
</evidence>
<dbReference type="SUPFAM" id="SSF48452">
    <property type="entry name" value="TPR-like"/>
    <property type="match status" value="2"/>
</dbReference>
<evidence type="ECO:0000256" key="2">
    <source>
        <dbReference type="ARBA" id="ARBA00022803"/>
    </source>
</evidence>
<dbReference type="Pfam" id="PF13174">
    <property type="entry name" value="TPR_6"/>
    <property type="match status" value="2"/>
</dbReference>
<dbReference type="InterPro" id="IPR019734">
    <property type="entry name" value="TPR_rpt"/>
</dbReference>
<feature type="repeat" description="TPR" evidence="4">
    <location>
        <begin position="186"/>
        <end position="219"/>
    </location>
</feature>
<dbReference type="Gene3D" id="1.25.40.10">
    <property type="entry name" value="Tetratricopeptide repeat domain"/>
    <property type="match status" value="1"/>
</dbReference>
<sequence length="338" mass="38997">MKIAELKKENGNQLYKIKQYRSALPLYTEAINLCPDTAAYYGNRAACFIMLNRYEEALEDARRCIQLDPKFVRGYIRMAKCSIALGDSMTAEYAIKKVQELQPEGSGIASELKSLEKLKLYENEAIKAYNKKDFRKVVYCMDRCLDEAPTCSKYKVTKAECLAFLGRYQEAQEIANSILHINKGNADAIYVRGMCLFYEDNIDSAFQHFQQVLRLAPDHTKAMDIYKRAKLLKKKKEEGNEAYKLCRFQEACKLYTEALNIDPLNKKTNAKLYFNRATSLARLTKTKEAIADCTAALSLDDTYLKALLRRAKCYMDLGEYEESVRDYESLQVRQKQRE</sequence>
<dbReference type="AlphaFoldDB" id="A0AAV8X607"/>
<accession>A0AAV8X607</accession>
<dbReference type="FunFam" id="1.25.40.10:FF:000097">
    <property type="entry name" value="DnaJ homolog subfamily C member 7 homolog"/>
    <property type="match status" value="1"/>
</dbReference>
<dbReference type="Pfam" id="PF00515">
    <property type="entry name" value="TPR_1"/>
    <property type="match status" value="1"/>
</dbReference>
<dbReference type="InterPro" id="IPR011990">
    <property type="entry name" value="TPR-like_helical_dom_sf"/>
</dbReference>
<feature type="repeat" description="TPR" evidence="4">
    <location>
        <begin position="38"/>
        <end position="71"/>
    </location>
</feature>
<protein>
    <submittedName>
        <fullName evidence="5">Uncharacterized protein</fullName>
    </submittedName>
</protein>